<accession>A0A8J2WN68</accession>
<feature type="compositionally biased region" description="Polar residues" evidence="19">
    <location>
        <begin position="1"/>
        <end position="10"/>
    </location>
</feature>
<evidence type="ECO:0000256" key="4">
    <source>
        <dbReference type="ARBA" id="ARBA00022475"/>
    </source>
</evidence>
<evidence type="ECO:0000256" key="12">
    <source>
        <dbReference type="ARBA" id="ARBA00051835"/>
    </source>
</evidence>
<evidence type="ECO:0000256" key="5">
    <source>
        <dbReference type="ARBA" id="ARBA00022553"/>
    </source>
</evidence>
<dbReference type="FunFam" id="1.20.1740.10:FF:000015">
    <property type="entry name" value="B(0,+)-type amino acid transporter 1"/>
    <property type="match status" value="1"/>
</dbReference>
<feature type="transmembrane region" description="Helical" evidence="20">
    <location>
        <begin position="556"/>
        <end position="575"/>
    </location>
</feature>
<evidence type="ECO:0000256" key="14">
    <source>
        <dbReference type="ARBA" id="ARBA00052732"/>
    </source>
</evidence>
<dbReference type="Proteomes" id="UP000789390">
    <property type="component" value="Unassembled WGS sequence"/>
</dbReference>
<evidence type="ECO:0000256" key="7">
    <source>
        <dbReference type="ARBA" id="ARBA00022989"/>
    </source>
</evidence>
<evidence type="ECO:0000256" key="13">
    <source>
        <dbReference type="ARBA" id="ARBA00052179"/>
    </source>
</evidence>
<keyword evidence="4" id="KW-1003">Cell membrane</keyword>
<dbReference type="GO" id="GO:0016324">
    <property type="term" value="C:apical plasma membrane"/>
    <property type="evidence" value="ECO:0007669"/>
    <property type="project" value="UniProtKB-SubCell"/>
</dbReference>
<evidence type="ECO:0000256" key="16">
    <source>
        <dbReference type="ARBA" id="ARBA00079910"/>
    </source>
</evidence>
<feature type="transmembrane region" description="Helical" evidence="20">
    <location>
        <begin position="206"/>
        <end position="229"/>
    </location>
</feature>
<keyword evidence="7 20" id="KW-1133">Transmembrane helix</keyword>
<evidence type="ECO:0000256" key="6">
    <source>
        <dbReference type="ARBA" id="ARBA00022692"/>
    </source>
</evidence>
<comment type="catalytic activity">
    <reaction evidence="13">
        <text>L-cysteine(out) + L-arginine(in) = L-cysteine(in) + L-arginine(out)</text>
        <dbReference type="Rhea" id="RHEA:71071"/>
        <dbReference type="ChEBI" id="CHEBI:32682"/>
        <dbReference type="ChEBI" id="CHEBI:35235"/>
    </reaction>
    <physiologicalReaction direction="left-to-right" evidence="13">
        <dbReference type="Rhea" id="RHEA:71072"/>
    </physiologicalReaction>
</comment>
<evidence type="ECO:0000256" key="3">
    <source>
        <dbReference type="ARBA" id="ARBA00022448"/>
    </source>
</evidence>
<dbReference type="Pfam" id="PF13520">
    <property type="entry name" value="AA_permease_2"/>
    <property type="match status" value="2"/>
</dbReference>
<feature type="transmembrane region" description="Helical" evidence="20">
    <location>
        <begin position="121"/>
        <end position="141"/>
    </location>
</feature>
<feature type="compositionally biased region" description="Basic and acidic residues" evidence="19">
    <location>
        <begin position="19"/>
        <end position="33"/>
    </location>
</feature>
<comment type="caution">
    <text evidence="21">The sequence shown here is derived from an EMBL/GenBank/DDBJ whole genome shotgun (WGS) entry which is preliminary data.</text>
</comment>
<feature type="transmembrane region" description="Helical" evidence="20">
    <location>
        <begin position="250"/>
        <end position="279"/>
    </location>
</feature>
<dbReference type="OrthoDB" id="5982228at2759"/>
<evidence type="ECO:0000256" key="8">
    <source>
        <dbReference type="ARBA" id="ARBA00023136"/>
    </source>
</evidence>
<comment type="catalytic activity">
    <reaction evidence="10">
        <text>L-lysine(out) + L-arginine(in) = L-lysine(in) + L-arginine(out)</text>
        <dbReference type="Rhea" id="RHEA:70827"/>
        <dbReference type="ChEBI" id="CHEBI:32551"/>
        <dbReference type="ChEBI" id="CHEBI:32682"/>
    </reaction>
    <physiologicalReaction direction="left-to-right" evidence="10">
        <dbReference type="Rhea" id="RHEA:70828"/>
    </physiologicalReaction>
</comment>
<comment type="catalytic activity">
    <reaction evidence="11">
        <text>L-cystine(out) + L-arginine(in) = L-cystine(in) + L-arginine(out)</text>
        <dbReference type="Rhea" id="RHEA:71075"/>
        <dbReference type="ChEBI" id="CHEBI:32682"/>
        <dbReference type="ChEBI" id="CHEBI:35491"/>
    </reaction>
    <physiologicalReaction direction="left-to-right" evidence="11">
        <dbReference type="Rhea" id="RHEA:71076"/>
    </physiologicalReaction>
</comment>
<dbReference type="FunFam" id="1.20.1740.10:FF:000056">
    <property type="entry name" value="Y+L amino acid transporter 2"/>
    <property type="match status" value="1"/>
</dbReference>
<comment type="catalytic activity">
    <reaction evidence="14">
        <text>L-leucine(out) + L-arginine(in) = L-leucine(in) + L-arginine(out)</text>
        <dbReference type="Rhea" id="RHEA:71059"/>
        <dbReference type="ChEBI" id="CHEBI:32682"/>
        <dbReference type="ChEBI" id="CHEBI:57427"/>
    </reaction>
    <physiologicalReaction direction="left-to-right" evidence="14">
        <dbReference type="Rhea" id="RHEA:71060"/>
    </physiologicalReaction>
</comment>
<feature type="transmembrane region" description="Helical" evidence="20">
    <location>
        <begin position="299"/>
        <end position="317"/>
    </location>
</feature>
<dbReference type="Gene3D" id="1.20.1740.10">
    <property type="entry name" value="Amino acid/polyamine transporter I"/>
    <property type="match status" value="1"/>
</dbReference>
<keyword evidence="3" id="KW-0813">Transport</keyword>
<keyword evidence="5" id="KW-0597">Phosphoprotein</keyword>
<keyword evidence="8 20" id="KW-0472">Membrane</keyword>
<dbReference type="InterPro" id="IPR050598">
    <property type="entry name" value="AminoAcid_Transporter"/>
</dbReference>
<evidence type="ECO:0000256" key="2">
    <source>
        <dbReference type="ARBA" id="ARBA00009523"/>
    </source>
</evidence>
<dbReference type="AlphaFoldDB" id="A0A8J2WN68"/>
<feature type="transmembrane region" description="Helical" evidence="20">
    <location>
        <begin position="324"/>
        <end position="344"/>
    </location>
</feature>
<feature type="transmembrane region" description="Helical" evidence="20">
    <location>
        <begin position="161"/>
        <end position="178"/>
    </location>
</feature>
<evidence type="ECO:0000256" key="19">
    <source>
        <dbReference type="SAM" id="MobiDB-lite"/>
    </source>
</evidence>
<evidence type="ECO:0000256" key="10">
    <source>
        <dbReference type="ARBA" id="ARBA00051323"/>
    </source>
</evidence>
<dbReference type="PANTHER" id="PTHR11785">
    <property type="entry name" value="AMINO ACID TRANSPORTER"/>
    <property type="match status" value="1"/>
</dbReference>
<feature type="transmembrane region" description="Helical" evidence="20">
    <location>
        <begin position="526"/>
        <end position="544"/>
    </location>
</feature>
<evidence type="ECO:0000313" key="21">
    <source>
        <dbReference type="EMBL" id="CAH0112575.1"/>
    </source>
</evidence>
<dbReference type="PIRSF" id="PIRSF006060">
    <property type="entry name" value="AA_transporter"/>
    <property type="match status" value="1"/>
</dbReference>
<comment type="similarity">
    <text evidence="2">Belongs to the amino acid-polyamine-organocation (APC) superfamily.</text>
</comment>
<reference evidence="21" key="1">
    <citation type="submission" date="2021-11" db="EMBL/GenBank/DDBJ databases">
        <authorList>
            <person name="Schell T."/>
        </authorList>
    </citation>
    <scope>NUCLEOTIDE SEQUENCE</scope>
    <source>
        <strain evidence="21">M5</strain>
    </source>
</reference>
<feature type="transmembrane region" description="Helical" evidence="20">
    <location>
        <begin position="581"/>
        <end position="602"/>
    </location>
</feature>
<dbReference type="PANTHER" id="PTHR11785:SF512">
    <property type="entry name" value="SOBREMESA, ISOFORM B"/>
    <property type="match status" value="1"/>
</dbReference>
<dbReference type="EMBL" id="CAKKLH010000328">
    <property type="protein sequence ID" value="CAH0112575.1"/>
    <property type="molecule type" value="Genomic_DNA"/>
</dbReference>
<evidence type="ECO:0000313" key="22">
    <source>
        <dbReference type="Proteomes" id="UP000789390"/>
    </source>
</evidence>
<keyword evidence="9" id="KW-1015">Disulfide bond</keyword>
<keyword evidence="6 20" id="KW-0812">Transmembrane</keyword>
<comment type="catalytic activity">
    <reaction evidence="18">
        <text>L-phenylalanine(out) + L-arginine(in) = L-phenylalanine(in) + L-arginine(out)</text>
        <dbReference type="Rhea" id="RHEA:71067"/>
        <dbReference type="ChEBI" id="CHEBI:32682"/>
        <dbReference type="ChEBI" id="CHEBI:58095"/>
    </reaction>
    <physiologicalReaction direction="left-to-right" evidence="18">
        <dbReference type="Rhea" id="RHEA:71068"/>
    </physiologicalReaction>
</comment>
<feature type="transmembrane region" description="Helical" evidence="20">
    <location>
        <begin position="401"/>
        <end position="422"/>
    </location>
</feature>
<evidence type="ECO:0000256" key="18">
    <source>
        <dbReference type="ARBA" id="ARBA00093193"/>
    </source>
</evidence>
<evidence type="ECO:0000256" key="1">
    <source>
        <dbReference type="ARBA" id="ARBA00004424"/>
    </source>
</evidence>
<comment type="subcellular location">
    <subcellularLocation>
        <location evidence="1">Apical cell membrane</location>
        <topology evidence="1">Multi-pass membrane protein</topology>
    </subcellularLocation>
</comment>
<keyword evidence="22" id="KW-1185">Reference proteome</keyword>
<proteinExistence type="inferred from homology"/>
<gene>
    <name evidence="21" type="ORF">DGAL_LOCUS16310</name>
</gene>
<evidence type="ECO:0000256" key="15">
    <source>
        <dbReference type="ARBA" id="ARBA00074336"/>
    </source>
</evidence>
<organism evidence="21 22">
    <name type="scientific">Daphnia galeata</name>
    <dbReference type="NCBI Taxonomy" id="27404"/>
    <lineage>
        <taxon>Eukaryota</taxon>
        <taxon>Metazoa</taxon>
        <taxon>Ecdysozoa</taxon>
        <taxon>Arthropoda</taxon>
        <taxon>Crustacea</taxon>
        <taxon>Branchiopoda</taxon>
        <taxon>Diplostraca</taxon>
        <taxon>Cladocera</taxon>
        <taxon>Anomopoda</taxon>
        <taxon>Daphniidae</taxon>
        <taxon>Daphnia</taxon>
    </lineage>
</organism>
<evidence type="ECO:0000256" key="11">
    <source>
        <dbReference type="ARBA" id="ARBA00051814"/>
    </source>
</evidence>
<evidence type="ECO:0000256" key="9">
    <source>
        <dbReference type="ARBA" id="ARBA00023157"/>
    </source>
</evidence>
<dbReference type="GO" id="GO:0015179">
    <property type="term" value="F:L-amino acid transmembrane transporter activity"/>
    <property type="evidence" value="ECO:0007669"/>
    <property type="project" value="TreeGrafter"/>
</dbReference>
<protein>
    <recommendedName>
        <fullName evidence="15">b(0,+)-type amino acid transporter 1</fullName>
    </recommendedName>
    <alternativeName>
        <fullName evidence="16">Glycoprotein-associated amino acid transporter b0,+AT1</fullName>
    </alternativeName>
    <alternativeName>
        <fullName evidence="17">Solute carrier family 7 member 9</fullName>
    </alternativeName>
</protein>
<sequence>MDNPTFQSNDELGLKQRKGGAEQPHHNLIKDTGGRVSDSGTSTPTSNGDDGSRSRSNSDDATSSNPRNDGMERDVSTPNDALHLERRVGLVSGVALIVGTMIGSGIFVSPSTLLVKTKSPGLFLVIWAACGLLSTLGALSYAELGTMITESGAEYAYYRHAFGSLPAFIFSWVCTLVLKPSQLAIICLAFAKYTVEAFVSECEPPIFIIQILCVAIIGALCYAELGTLIPKSGGEYIYFKEAFDSPRHRFWGPVMSFLFAWVSVILLRTSSMAIISLAFAEYSVAPLMSTLQFCWPDDYQYTLTRLLAALCICNVKLATKVQNIFTAAKLVAIAIIIAGGLYMIGIGNTQYLSQGFEGSTTSFGDIATAFYSGLWAYDGWNNLNYVTEELKNPFVNLPRSIMIGIPLTTACYVLVNVAYLAVLSPTEMMQSEAVAVTFGTRALGTLAWLMPLAVCISCFGSANGTLFVGGRLCYVASREGHLVDVLSYVHIRRLTPSPALLFNSAVALMMIIPGDIASLIDFFSFTAWIFYGAAMLALIVMRFTKKDAPRPYKVPIIIPVIVLIISVYLVIGPIVDNPKIEYLYATLFILAGFLLYVPFVYYKKVLPGMSYVTTFLQLLLEVAPSTAIAED</sequence>
<name>A0A8J2WN68_9CRUS</name>
<evidence type="ECO:0000256" key="17">
    <source>
        <dbReference type="ARBA" id="ARBA00083296"/>
    </source>
</evidence>
<comment type="catalytic activity">
    <reaction evidence="12">
        <text>L-histidine(out) + L-arginine(in) = L-histidine(in) + L-arginine(out)</text>
        <dbReference type="Rhea" id="RHEA:71063"/>
        <dbReference type="ChEBI" id="CHEBI:32682"/>
        <dbReference type="ChEBI" id="CHEBI:57595"/>
    </reaction>
    <physiologicalReaction direction="left-to-right" evidence="12">
        <dbReference type="Rhea" id="RHEA:71064"/>
    </physiologicalReaction>
</comment>
<feature type="region of interest" description="Disordered" evidence="19">
    <location>
        <begin position="1"/>
        <end position="79"/>
    </location>
</feature>
<feature type="transmembrane region" description="Helical" evidence="20">
    <location>
        <begin position="88"/>
        <end position="109"/>
    </location>
</feature>
<evidence type="ECO:0000256" key="20">
    <source>
        <dbReference type="SAM" id="Phobius"/>
    </source>
</evidence>
<dbReference type="InterPro" id="IPR002293">
    <property type="entry name" value="AA/rel_permease1"/>
</dbReference>